<reference evidence="2 3" key="1">
    <citation type="submission" date="2022-03" db="EMBL/GenBank/DDBJ databases">
        <title>Genome data of Colletotrichum spp.</title>
        <authorList>
            <person name="Utami Y.D."/>
            <person name="Hiruma K."/>
        </authorList>
    </citation>
    <scope>NUCLEOTIDE SEQUENCE [LARGE SCALE GENOMIC DNA]</scope>
    <source>
        <strain evidence="2 3">MAFF 239500</strain>
    </source>
</reference>
<comment type="caution">
    <text evidence="2">The sequence shown here is derived from an EMBL/GenBank/DDBJ whole genome shotgun (WGS) entry which is preliminary data.</text>
</comment>
<accession>A0AA37NXR1</accession>
<proteinExistence type="predicted"/>
<keyword evidence="3" id="KW-1185">Reference proteome</keyword>
<evidence type="ECO:0000313" key="3">
    <source>
        <dbReference type="Proteomes" id="UP001055115"/>
    </source>
</evidence>
<dbReference type="RefSeq" id="XP_049122678.1">
    <property type="nucleotide sequence ID" value="XM_049266721.1"/>
</dbReference>
<dbReference type="InterPro" id="IPR010730">
    <property type="entry name" value="HET"/>
</dbReference>
<sequence>MVEQCILPICLRKTSNGVTNFEPLVLEVELYYGLWGQKLQQVKAWDRRFCNIPRLNQWLLNCTDQHGHQCNVPVSQTQLPAGFRLIDTTLQCVARVKDVADFVALSYQWRTATAYKDRDLQLTKANVEELERPYCLRDSLIPEVISDAMQLCREIGRRYLWVDRMCIVQDDEGLKVSQIQAMDTIYQQAFVTIVACADGVGAGLPGLCCRPRRQNLKNRWWNFGIDGHYVGASMVNTTQVVDSSEWNTRAWTYQERILSRRHIFFSDVDVFVSCFHVSSRLDVGEAEHDYNLRRDLQSNGHGFETGLRRDESYYGGFIEMYGVLTETYTRRILSYRADILNAFDGVCRLFCSLTNTVMLFGIPERFMLQGLLWGHEGTKGLATEPLGLPTWTWAAWEGQVNFRDHPLRFLQPLSRFHFGNLVSIFYCDQDRGVSRLRPLEEERLWFNSQPLEGGHANAAQQVLWNTTNKSRAGDDPVAVWTNCVHGPLNALEHVDIDDITRARAEAHPHCLAFNTTVASLRLGLLPSDEEDNGTDTHIRMGIYSQQGGLVGETALMDRRWAQKQFDAEAYHVFALAAGHMFKSADREEVFFSGKYPFFRPREPWSIIVMIASREGPFYSRLALGRVSPATWTSVNPRWEPVILV</sequence>
<name>A0AA37NXR1_9PEZI</name>
<protein>
    <recommendedName>
        <fullName evidence="1">Heterokaryon incompatibility domain-containing protein</fullName>
    </recommendedName>
</protein>
<organism evidence="2 3">
    <name type="scientific">Colletotrichum spaethianum</name>
    <dbReference type="NCBI Taxonomy" id="700344"/>
    <lineage>
        <taxon>Eukaryota</taxon>
        <taxon>Fungi</taxon>
        <taxon>Dikarya</taxon>
        <taxon>Ascomycota</taxon>
        <taxon>Pezizomycotina</taxon>
        <taxon>Sordariomycetes</taxon>
        <taxon>Hypocreomycetidae</taxon>
        <taxon>Glomerellales</taxon>
        <taxon>Glomerellaceae</taxon>
        <taxon>Colletotrichum</taxon>
        <taxon>Colletotrichum spaethianum species complex</taxon>
    </lineage>
</organism>
<dbReference type="EMBL" id="BQXU01000001">
    <property type="protein sequence ID" value="GKT40328.1"/>
    <property type="molecule type" value="Genomic_DNA"/>
</dbReference>
<evidence type="ECO:0000313" key="2">
    <source>
        <dbReference type="EMBL" id="GKT40328.1"/>
    </source>
</evidence>
<dbReference type="Pfam" id="PF06985">
    <property type="entry name" value="HET"/>
    <property type="match status" value="1"/>
</dbReference>
<dbReference type="PANTHER" id="PTHR33112">
    <property type="entry name" value="DOMAIN PROTEIN, PUTATIVE-RELATED"/>
    <property type="match status" value="1"/>
</dbReference>
<feature type="domain" description="Heterokaryon incompatibility" evidence="1">
    <location>
        <begin position="102"/>
        <end position="255"/>
    </location>
</feature>
<dbReference type="GeneID" id="73321311"/>
<dbReference type="Proteomes" id="UP001055115">
    <property type="component" value="Unassembled WGS sequence"/>
</dbReference>
<dbReference type="PANTHER" id="PTHR33112:SF1">
    <property type="entry name" value="HETEROKARYON INCOMPATIBILITY DOMAIN-CONTAINING PROTEIN"/>
    <property type="match status" value="1"/>
</dbReference>
<gene>
    <name evidence="2" type="ORF">ColSpa_00509</name>
</gene>
<evidence type="ECO:0000259" key="1">
    <source>
        <dbReference type="Pfam" id="PF06985"/>
    </source>
</evidence>
<dbReference type="AlphaFoldDB" id="A0AA37NXR1"/>